<feature type="compositionally biased region" description="Gly residues" evidence="1">
    <location>
        <begin position="1"/>
        <end position="11"/>
    </location>
</feature>
<comment type="caution">
    <text evidence="2">The sequence shown here is derived from an EMBL/GenBank/DDBJ whole genome shotgun (WGS) entry which is preliminary data.</text>
</comment>
<reference evidence="2 3" key="1">
    <citation type="submission" date="2017-11" db="EMBL/GenBank/DDBJ databases">
        <title>De-novo sequencing of pomegranate (Punica granatum L.) genome.</title>
        <authorList>
            <person name="Akparov Z."/>
            <person name="Amiraslanov A."/>
            <person name="Hajiyeva S."/>
            <person name="Abbasov M."/>
            <person name="Kaur K."/>
            <person name="Hamwieh A."/>
            <person name="Solovyev V."/>
            <person name="Salamov A."/>
            <person name="Braich B."/>
            <person name="Kosarev P."/>
            <person name="Mahmoud A."/>
            <person name="Hajiyev E."/>
            <person name="Babayeva S."/>
            <person name="Izzatullayeva V."/>
            <person name="Mammadov A."/>
            <person name="Mammadov A."/>
            <person name="Sharifova S."/>
            <person name="Ojaghi J."/>
            <person name="Eynullazada K."/>
            <person name="Bayramov B."/>
            <person name="Abdulazimova A."/>
            <person name="Shahmuradov I."/>
        </authorList>
    </citation>
    <scope>NUCLEOTIDE SEQUENCE [LARGE SCALE GENOMIC DNA]</scope>
    <source>
        <strain evidence="3">cv. AG2017</strain>
        <tissue evidence="2">Leaf</tissue>
    </source>
</reference>
<gene>
    <name evidence="2" type="ORF">CRG98_035737</name>
</gene>
<feature type="region of interest" description="Disordered" evidence="1">
    <location>
        <begin position="1"/>
        <end position="68"/>
    </location>
</feature>
<dbReference type="AlphaFoldDB" id="A0A2I0IJH5"/>
<proteinExistence type="predicted"/>
<feature type="compositionally biased region" description="Basic residues" evidence="1">
    <location>
        <begin position="18"/>
        <end position="28"/>
    </location>
</feature>
<keyword evidence="3" id="KW-1185">Reference proteome</keyword>
<accession>A0A2I0IJH5</accession>
<organism evidence="2 3">
    <name type="scientific">Punica granatum</name>
    <name type="common">Pomegranate</name>
    <dbReference type="NCBI Taxonomy" id="22663"/>
    <lineage>
        <taxon>Eukaryota</taxon>
        <taxon>Viridiplantae</taxon>
        <taxon>Streptophyta</taxon>
        <taxon>Embryophyta</taxon>
        <taxon>Tracheophyta</taxon>
        <taxon>Spermatophyta</taxon>
        <taxon>Magnoliopsida</taxon>
        <taxon>eudicotyledons</taxon>
        <taxon>Gunneridae</taxon>
        <taxon>Pentapetalae</taxon>
        <taxon>rosids</taxon>
        <taxon>malvids</taxon>
        <taxon>Myrtales</taxon>
        <taxon>Lythraceae</taxon>
        <taxon>Punica</taxon>
    </lineage>
</organism>
<evidence type="ECO:0000313" key="2">
    <source>
        <dbReference type="EMBL" id="PKI43903.1"/>
    </source>
</evidence>
<dbReference type="Proteomes" id="UP000233551">
    <property type="component" value="Unassembled WGS sequence"/>
</dbReference>
<evidence type="ECO:0000313" key="3">
    <source>
        <dbReference type="Proteomes" id="UP000233551"/>
    </source>
</evidence>
<name>A0A2I0IJH5_PUNGR</name>
<dbReference type="EMBL" id="PGOL01002963">
    <property type="protein sequence ID" value="PKI43903.1"/>
    <property type="molecule type" value="Genomic_DNA"/>
</dbReference>
<protein>
    <submittedName>
        <fullName evidence="2">Uncharacterized protein</fullName>
    </submittedName>
</protein>
<evidence type="ECO:0000256" key="1">
    <source>
        <dbReference type="SAM" id="MobiDB-lite"/>
    </source>
</evidence>
<sequence>MARPHGGGGVGATNRQPRPLHRGRRRPQRTPMTSVEESGSPIGGLEPRIDRGQVGGPRSIRGSGLSIGDPDLSIEVVCVLCGCWRPRWRGRGGQLAAPTRPPLSIFV</sequence>